<dbReference type="EMBL" id="CP110615">
    <property type="protein sequence ID" value="UZJ26258.1"/>
    <property type="molecule type" value="Genomic_DNA"/>
</dbReference>
<gene>
    <name evidence="7" type="ORF">RHODO2019_07585</name>
</gene>
<evidence type="ECO:0000256" key="4">
    <source>
        <dbReference type="ARBA" id="ARBA00023136"/>
    </source>
</evidence>
<feature type="transmembrane region" description="Helical" evidence="6">
    <location>
        <begin position="172"/>
        <end position="195"/>
    </location>
</feature>
<keyword evidence="2 5" id="KW-0812">Transmembrane</keyword>
<feature type="transmembrane region" description="Helical" evidence="6">
    <location>
        <begin position="139"/>
        <end position="160"/>
    </location>
</feature>
<feature type="transmembrane region" description="Helical" evidence="6">
    <location>
        <begin position="254"/>
        <end position="274"/>
    </location>
</feature>
<accession>A0ABY6P5A5</accession>
<dbReference type="Proteomes" id="UP001164965">
    <property type="component" value="Chromosome"/>
</dbReference>
<evidence type="ECO:0000256" key="1">
    <source>
        <dbReference type="ARBA" id="ARBA00004141"/>
    </source>
</evidence>
<evidence type="ECO:0000313" key="8">
    <source>
        <dbReference type="Proteomes" id="UP001164965"/>
    </source>
</evidence>
<evidence type="ECO:0000313" key="7">
    <source>
        <dbReference type="EMBL" id="UZJ26258.1"/>
    </source>
</evidence>
<feature type="transmembrane region" description="Helical" evidence="6">
    <location>
        <begin position="286"/>
        <end position="305"/>
    </location>
</feature>
<keyword evidence="3 6" id="KW-1133">Transmembrane helix</keyword>
<comment type="subcellular location">
    <subcellularLocation>
        <location evidence="5">Cell membrane</location>
        <topology evidence="5">Multi-pass membrane protein</topology>
    </subcellularLocation>
    <subcellularLocation>
        <location evidence="1">Membrane</location>
        <topology evidence="1">Multi-pass membrane protein</topology>
    </subcellularLocation>
</comment>
<proteinExistence type="inferred from homology"/>
<keyword evidence="5" id="KW-0520">NAD</keyword>
<comment type="similarity">
    <text evidence="5">Belongs to the complex I subunit 1 family.</text>
</comment>
<keyword evidence="8" id="KW-1185">Reference proteome</keyword>
<feature type="transmembrane region" description="Helical" evidence="6">
    <location>
        <begin position="100"/>
        <end position="119"/>
    </location>
</feature>
<evidence type="ECO:0000256" key="5">
    <source>
        <dbReference type="RuleBase" id="RU000471"/>
    </source>
</evidence>
<dbReference type="Pfam" id="PF00146">
    <property type="entry name" value="NADHdh"/>
    <property type="match status" value="1"/>
</dbReference>
<reference evidence="7" key="1">
    <citation type="submission" date="2022-10" db="EMBL/GenBank/DDBJ databases">
        <title>Rhodococcus sp.75.</title>
        <authorList>
            <person name="Sun M."/>
        </authorList>
    </citation>
    <scope>NUCLEOTIDE SEQUENCE</scope>
    <source>
        <strain evidence="7">75</strain>
    </source>
</reference>
<feature type="transmembrane region" description="Helical" evidence="6">
    <location>
        <begin position="68"/>
        <end position="88"/>
    </location>
</feature>
<dbReference type="PANTHER" id="PTHR11432:SF20">
    <property type="entry name" value="NADH-UBIQUINONE OXIDOREDUCTASE CHAIN 1"/>
    <property type="match status" value="1"/>
</dbReference>
<dbReference type="InterPro" id="IPR001694">
    <property type="entry name" value="NADH_UbQ_OxRdtase_su1/FPO"/>
</dbReference>
<evidence type="ECO:0000256" key="3">
    <source>
        <dbReference type="ARBA" id="ARBA00022989"/>
    </source>
</evidence>
<sequence length="306" mass="31301">MAEQLPGVALLAVPVVVGALAVLAGSADAVLSARAAGRPVRAAVTAPLREGARLLVQQPRRVPGADLLLVRAGLLTLVAAAGLAALVVPVGGRAVSDSSIGLVWFNAADVAVWVAFWSIGWGSNSSWGLVGGYRFLAQALAYELPHMFALVAVATAAGSLRLSDVVAAQQGLWFGVWMPVAFAAYLLAVLGLSAWGPFGRPVGPEVAGGLGVELAGVDRGLLHAGRGALLAVGAAMAVPLFLGGGAGPWLPPALWWLVKTLVVLGVLVGLGRLGPAVRVERFTEQAWLWWVPATLLQALVVAVVVL</sequence>
<dbReference type="RefSeq" id="WP_265384362.1">
    <property type="nucleotide sequence ID" value="NZ_CP110615.1"/>
</dbReference>
<organism evidence="7 8">
    <name type="scientific">Rhodococcus antarcticus</name>
    <dbReference type="NCBI Taxonomy" id="2987751"/>
    <lineage>
        <taxon>Bacteria</taxon>
        <taxon>Bacillati</taxon>
        <taxon>Actinomycetota</taxon>
        <taxon>Actinomycetes</taxon>
        <taxon>Mycobacteriales</taxon>
        <taxon>Nocardiaceae</taxon>
        <taxon>Rhodococcus</taxon>
    </lineage>
</organism>
<dbReference type="PANTHER" id="PTHR11432">
    <property type="entry name" value="NADH DEHYDROGENASE SUBUNIT 1"/>
    <property type="match status" value="1"/>
</dbReference>
<name>A0ABY6P5A5_9NOCA</name>
<evidence type="ECO:0000256" key="6">
    <source>
        <dbReference type="SAM" id="Phobius"/>
    </source>
</evidence>
<evidence type="ECO:0000256" key="2">
    <source>
        <dbReference type="ARBA" id="ARBA00022692"/>
    </source>
</evidence>
<feature type="transmembrane region" description="Helical" evidence="6">
    <location>
        <begin position="224"/>
        <end position="242"/>
    </location>
</feature>
<keyword evidence="4 6" id="KW-0472">Membrane</keyword>
<protein>
    <submittedName>
        <fullName evidence="7">NADH-quinone oxidoreductase subunit H</fullName>
    </submittedName>
</protein>